<evidence type="ECO:0000313" key="4">
    <source>
        <dbReference type="Proteomes" id="UP000242519"/>
    </source>
</evidence>
<proteinExistence type="predicted"/>
<keyword evidence="1" id="KW-0175">Coiled coil</keyword>
<dbReference type="AlphaFoldDB" id="A0A218ZJZ8"/>
<evidence type="ECO:0000313" key="3">
    <source>
        <dbReference type="EMBL" id="OWP07546.1"/>
    </source>
</evidence>
<sequence length="1006" mass="110851">MSSPFESQLHTSHHVPGVNLSTFKVPTFPYHSPSSSGEHAPLHSQFPMLSTPYNLQDPPVRQSFVTARVDVLKENDHLRQLNSIQAEEITDLKVSRAAVENDLEHALKDKENALNAIGMVIQSVTRGSSINHAPQSLFSSCASNPSNEDNLIAQKSEIERYKKEVRALKARIQNLERDHEIRGRARQRGDDLGFIGREHNCLRRGNFWGVRVPENSGRAGEVDAVDHSAFSNTPSSQLPQPTQHPEFNPGAADVGMCSLEEFLENDGFPAIISSQSPSIAITQNKSLFEDDRTIDEQLADNAKATALFENMPTPGILKVGFGVEGAIRGKDYDSTPVGQTQPLERTKDWGRPLPDILSSSRDYRGREGRSRQDKLSGFLTEPAFSRNGCLWDNYEDKNGAVKEHMHFSPCSEFRYPEFFKRGVQYVPQDTDSNFMRTIQLSNLPLGTHERDVLARVRGGNILSVTIVSMGKIIPGSVQARVVFKDETAALAYAVYAEHHQISFGDLEDEDRKIAKITLNDTPTYPMASRKVDRVKHQTRCIAVLGVPLSFSLSALDHDLACGSRWRAEGLVEMFIDKDATLHLEFSSIDIAGGAWAVLTTHHTYRRLKCHWEKESCAGDVEELAQNVRSRPPMFPSMWNSRDSSHSGDDNDNRPAEGRRQIAALTNQKVEIPSFSGVKLQSSSWADEVNGDFSETEISPIPGGTPGNVCTSSREVASSHSEFAEAFSVKREKPKGSTSIATLRFKNKTPSVNQITVGEELSAVQIPNINKLGSSAISKPEYPIQDSRKPSIGLAGSNYASSISTFEHDNPRLSPLYSQRTTLAEEKLKLLTDAASTISNDPLRVNLLDLIASPSASTSSLSPASSANTAILHTAVESLSATVANSDTEAENKKQSQLFRWFKARNGKKKRVYSATEHDMEETSYHVRVAQSNPGVLTDNDATEVPGEVVVSNPHEIFLDEDDQDLTRETPVSQASTSLKIESTVHMSDNEGTATADNECGEGEVCW</sequence>
<comment type="caution">
    <text evidence="3">The sequence shown here is derived from an EMBL/GenBank/DDBJ whole genome shotgun (WGS) entry which is preliminary data.</text>
</comment>
<gene>
    <name evidence="3" type="ORF">B2J93_8998</name>
</gene>
<evidence type="ECO:0008006" key="5">
    <source>
        <dbReference type="Google" id="ProtNLM"/>
    </source>
</evidence>
<dbReference type="STRING" id="503106.A0A218ZJZ8"/>
<dbReference type="InParanoid" id="A0A218ZJZ8"/>
<dbReference type="OrthoDB" id="5244622at2759"/>
<accession>A0A218ZJZ8</accession>
<reference evidence="3 4" key="1">
    <citation type="submission" date="2017-04" db="EMBL/GenBank/DDBJ databases">
        <title>Draft genome sequence of Marssonina coronaria NL1: causal agent of apple blotch.</title>
        <authorList>
            <person name="Cheng Q."/>
        </authorList>
    </citation>
    <scope>NUCLEOTIDE SEQUENCE [LARGE SCALE GENOMIC DNA]</scope>
    <source>
        <strain evidence="3 4">NL1</strain>
    </source>
</reference>
<protein>
    <recommendedName>
        <fullName evidence="5">RRM domain-containing protein</fullName>
    </recommendedName>
</protein>
<organism evidence="3 4">
    <name type="scientific">Diplocarpon coronariae</name>
    <dbReference type="NCBI Taxonomy" id="2795749"/>
    <lineage>
        <taxon>Eukaryota</taxon>
        <taxon>Fungi</taxon>
        <taxon>Dikarya</taxon>
        <taxon>Ascomycota</taxon>
        <taxon>Pezizomycotina</taxon>
        <taxon>Leotiomycetes</taxon>
        <taxon>Helotiales</taxon>
        <taxon>Drepanopezizaceae</taxon>
        <taxon>Diplocarpon</taxon>
    </lineage>
</organism>
<feature type="coiled-coil region" evidence="1">
    <location>
        <begin position="151"/>
        <end position="178"/>
    </location>
</feature>
<dbReference type="EMBL" id="MZNU01000003">
    <property type="protein sequence ID" value="OWP07546.1"/>
    <property type="molecule type" value="Genomic_DNA"/>
</dbReference>
<feature type="region of interest" description="Disordered" evidence="2">
    <location>
        <begin position="332"/>
        <end position="371"/>
    </location>
</feature>
<feature type="compositionally biased region" description="Basic and acidic residues" evidence="2">
    <location>
        <begin position="642"/>
        <end position="655"/>
    </location>
</feature>
<keyword evidence="4" id="KW-1185">Reference proteome</keyword>
<evidence type="ECO:0000256" key="1">
    <source>
        <dbReference type="SAM" id="Coils"/>
    </source>
</evidence>
<dbReference type="Proteomes" id="UP000242519">
    <property type="component" value="Unassembled WGS sequence"/>
</dbReference>
<feature type="compositionally biased region" description="Basic and acidic residues" evidence="2">
    <location>
        <begin position="361"/>
        <end position="371"/>
    </location>
</feature>
<evidence type="ECO:0000256" key="2">
    <source>
        <dbReference type="SAM" id="MobiDB-lite"/>
    </source>
</evidence>
<name>A0A218ZJZ8_9HELO</name>
<feature type="region of interest" description="Disordered" evidence="2">
    <location>
        <begin position="630"/>
        <end position="655"/>
    </location>
</feature>